<dbReference type="InterPro" id="IPR001943">
    <property type="entry name" value="UVR_dom"/>
</dbReference>
<dbReference type="GO" id="GO:0004518">
    <property type="term" value="F:nuclease activity"/>
    <property type="evidence" value="ECO:0007669"/>
    <property type="project" value="InterPro"/>
</dbReference>
<name>A0A096C293_9BACT</name>
<comment type="caution">
    <text evidence="2">The sequence shown here is derived from an EMBL/GenBank/DDBJ whole genome shotgun (WGS) entry which is preliminary data.</text>
</comment>
<feature type="domain" description="BFN" evidence="1">
    <location>
        <begin position="3"/>
        <end position="133"/>
    </location>
</feature>
<accession>A0A096C293</accession>
<dbReference type="Pfam" id="PF02151">
    <property type="entry name" value="UVR"/>
    <property type="match status" value="1"/>
</dbReference>
<evidence type="ECO:0000313" key="3">
    <source>
        <dbReference type="Proteomes" id="UP000029538"/>
    </source>
</evidence>
<proteinExistence type="predicted"/>
<protein>
    <submittedName>
        <fullName evidence="2">Excinuclease ABC subunit B</fullName>
    </submittedName>
</protein>
<dbReference type="InterPro" id="IPR036104">
    <property type="entry name" value="BFN_sf"/>
</dbReference>
<dbReference type="InterPro" id="IPR003729">
    <property type="entry name" value="Bi_nuclease_dom"/>
</dbReference>
<evidence type="ECO:0000313" key="2">
    <source>
        <dbReference type="EMBL" id="KGF49107.1"/>
    </source>
</evidence>
<dbReference type="RefSeq" id="WP_004357981.1">
    <property type="nucleotide sequence ID" value="NZ_JRNR01000059.1"/>
</dbReference>
<dbReference type="Proteomes" id="UP000029538">
    <property type="component" value="Unassembled WGS sequence"/>
</dbReference>
<dbReference type="AlphaFoldDB" id="A0A096C293"/>
<dbReference type="EMBL" id="JRNR01000059">
    <property type="protein sequence ID" value="KGF49107.1"/>
    <property type="molecule type" value="Genomic_DNA"/>
</dbReference>
<reference evidence="2 3" key="1">
    <citation type="submission" date="2014-07" db="EMBL/GenBank/DDBJ databases">
        <authorList>
            <person name="McCorrison J."/>
            <person name="Sanka R."/>
            <person name="Torralba M."/>
            <person name="Gillis M."/>
            <person name="Haft D.H."/>
            <person name="Methe B."/>
            <person name="Sutton G."/>
            <person name="Nelson K.E."/>
        </authorList>
    </citation>
    <scope>NUCLEOTIDE SEQUENCE [LARGE SCALE GENOMIC DNA]</scope>
    <source>
        <strain evidence="2 3">DNF00882</strain>
    </source>
</reference>
<dbReference type="Gene3D" id="3.10.690.10">
    <property type="entry name" value="Bifunctional nuclease domain"/>
    <property type="match status" value="1"/>
</dbReference>
<evidence type="ECO:0000259" key="1">
    <source>
        <dbReference type="PROSITE" id="PS51658"/>
    </source>
</evidence>
<dbReference type="PROSITE" id="PS51658">
    <property type="entry name" value="BFN"/>
    <property type="match status" value="1"/>
</dbReference>
<gene>
    <name evidence="2" type="ORF">HMPREF0654_06580</name>
</gene>
<sequence>MNKVQVLFKGITEIVGGSEMALLILTDQVEEKQIAIVCDKAMTREFNIRIGKAPLRHKLLPEVLCWINPNMNAEQYEILFNSISDGQYKVVLLNKNTLEMTPIRASDAILLASIAQLNMFMEEKLFIRQSVPFEAGKSRMALPVNVLSTAMLEDALQKAIKNENYELASNLRDELNKRKEESEKED</sequence>
<dbReference type="SUPFAM" id="SSF103256">
    <property type="entry name" value="Hypothetical protein TM0160"/>
    <property type="match status" value="1"/>
</dbReference>
<organism evidence="2 3">
    <name type="scientific">Prevotella disiens DNF00882</name>
    <dbReference type="NCBI Taxonomy" id="1401075"/>
    <lineage>
        <taxon>Bacteria</taxon>
        <taxon>Pseudomonadati</taxon>
        <taxon>Bacteroidota</taxon>
        <taxon>Bacteroidia</taxon>
        <taxon>Bacteroidales</taxon>
        <taxon>Prevotellaceae</taxon>
        <taxon>Prevotella</taxon>
    </lineage>
</organism>